<dbReference type="EC" id="3.2.1.-" evidence="4"/>
<dbReference type="Gene3D" id="4.10.80.30">
    <property type="entry name" value="DNA polymerase, domain 6"/>
    <property type="match status" value="1"/>
</dbReference>
<dbReference type="GO" id="GO:0004040">
    <property type="term" value="F:amidase activity"/>
    <property type="evidence" value="ECO:0007669"/>
    <property type="project" value="InterPro"/>
</dbReference>
<dbReference type="PANTHER" id="PTHR33308:SF9">
    <property type="entry name" value="PEPTIDOGLYCAN HYDROLASE FLGJ"/>
    <property type="match status" value="1"/>
</dbReference>
<dbReference type="SMART" id="SM00047">
    <property type="entry name" value="LYZ2"/>
    <property type="match status" value="1"/>
</dbReference>
<name>A0A3S8SDQ8_LACHE</name>
<dbReference type="GeneID" id="99757843"/>
<reference evidence="4 5" key="1">
    <citation type="submission" date="2017-02" db="EMBL/GenBank/DDBJ databases">
        <title>Complete genome sequence of Lactobacillus helveticus.</title>
        <authorList>
            <person name="Kim J.F."/>
            <person name="Chung Y."/>
            <person name="Kwak M."/>
        </authorList>
    </citation>
    <scope>NUCLEOTIDE SEQUENCE [LARGE SCALE GENOMIC DNA]</scope>
    <source>
        <strain evidence="4 5">LH5</strain>
    </source>
</reference>
<evidence type="ECO:0000259" key="3">
    <source>
        <dbReference type="SMART" id="SM00047"/>
    </source>
</evidence>
<protein>
    <submittedName>
        <fullName evidence="4">Exo-glucosaminidase LytG</fullName>
        <ecNumber evidence="4">3.2.1.-</ecNumber>
    </submittedName>
</protein>
<dbReference type="AlphaFoldDB" id="A0A3S8SDQ8"/>
<sequence length="407" mass="44819">MKKRLLTSIVAAVVLTSTIAPASNISGITDLRSQKVSAATDAQTEFLNKAAKQAVKAAKKYGTYPSVMIAQAIVESGWGQSALAVNVNNLFGMKASGWSGPTYSAKTREEGKDGKSYYITAAFRKYNSFEESFEDNGKKLRNGVTWQPLRYQGAWLENANTYAEATKALTGTYATDSKYDVALDSRITSHNLNQYDPVISKTTTHYTVEKSGSVYNWPTDHSVAKAVGSVKSGEKVTVTKTITFHDGSSRMYIEGKGWINGTSLTKGKTTTSEPSTQAPKGATKVEKNLMHNADVYDAKGKKIKGKMYKISDEAGGKLIATYGTKTIKKKPYYCVGENEYIAAGNIDGTLRFLKHNAYVYNQYGNRDNTLKRKKNEQVATYGSAVKINGKKYYRIGIRQYIKKSNFM</sequence>
<dbReference type="GO" id="GO:0016798">
    <property type="term" value="F:hydrolase activity, acting on glycosyl bonds"/>
    <property type="evidence" value="ECO:0007669"/>
    <property type="project" value="UniProtKB-KW"/>
</dbReference>
<comment type="similarity">
    <text evidence="1">Belongs to the glycosyl hydrolase 73 family.</text>
</comment>
<evidence type="ECO:0000313" key="4">
    <source>
        <dbReference type="EMBL" id="AZK91933.1"/>
    </source>
</evidence>
<dbReference type="RefSeq" id="WP_014918135.1">
    <property type="nucleotide sequence ID" value="NZ_CP019581.1"/>
</dbReference>
<organism evidence="4 5">
    <name type="scientific">Lactobacillus helveticus</name>
    <name type="common">Lactobacillus suntoryeus</name>
    <dbReference type="NCBI Taxonomy" id="1587"/>
    <lineage>
        <taxon>Bacteria</taxon>
        <taxon>Bacillati</taxon>
        <taxon>Bacillota</taxon>
        <taxon>Bacilli</taxon>
        <taxon>Lactobacillales</taxon>
        <taxon>Lactobacillaceae</taxon>
        <taxon>Lactobacillus</taxon>
    </lineage>
</organism>
<dbReference type="Pfam" id="PF03217">
    <property type="entry name" value="SlpA"/>
    <property type="match status" value="2"/>
</dbReference>
<evidence type="ECO:0000313" key="5">
    <source>
        <dbReference type="Proteomes" id="UP000267945"/>
    </source>
</evidence>
<dbReference type="PANTHER" id="PTHR33308">
    <property type="entry name" value="PEPTIDOGLYCAN HYDROLASE FLGJ"/>
    <property type="match status" value="1"/>
</dbReference>
<feature type="domain" description="Mannosyl-glycoprotein endo-beta-N-acetylglucosamidase-like" evidence="3">
    <location>
        <begin position="35"/>
        <end position="196"/>
    </location>
</feature>
<dbReference type="InterPro" id="IPR024968">
    <property type="entry name" value="SlpA_C_lactobacillus"/>
</dbReference>
<accession>A0A3S8SDQ8</accession>
<gene>
    <name evidence="4" type="primary">lytG_2</name>
    <name evidence="4" type="ORF">LH5_01702</name>
</gene>
<dbReference type="EMBL" id="CP019581">
    <property type="protein sequence ID" value="AZK91933.1"/>
    <property type="molecule type" value="Genomic_DNA"/>
</dbReference>
<keyword evidence="4" id="KW-0326">Glycosidase</keyword>
<dbReference type="Gene3D" id="1.10.530.10">
    <property type="match status" value="1"/>
</dbReference>
<dbReference type="InterPro" id="IPR051056">
    <property type="entry name" value="Glycosyl_Hydrolase_73"/>
</dbReference>
<evidence type="ECO:0000256" key="1">
    <source>
        <dbReference type="ARBA" id="ARBA00010266"/>
    </source>
</evidence>
<evidence type="ECO:0000256" key="2">
    <source>
        <dbReference type="ARBA" id="ARBA00022801"/>
    </source>
</evidence>
<dbReference type="Pfam" id="PF01832">
    <property type="entry name" value="Glucosaminidase"/>
    <property type="match status" value="1"/>
</dbReference>
<keyword evidence="2 4" id="KW-0378">Hydrolase</keyword>
<dbReference type="Proteomes" id="UP000267945">
    <property type="component" value="Chromosome"/>
</dbReference>
<proteinExistence type="inferred from homology"/>
<dbReference type="InterPro" id="IPR002901">
    <property type="entry name" value="MGlyc_endo_b_GlcNAc-like_dom"/>
</dbReference>